<dbReference type="EMBL" id="LAZL01000039">
    <property type="protein sequence ID" value="KMT63866.1"/>
    <property type="molecule type" value="Genomic_DNA"/>
</dbReference>
<dbReference type="PANTHER" id="PTHR43519:SF1">
    <property type="entry name" value="ATP-DEPENDENT RNA HELICASE HRPB"/>
    <property type="match status" value="1"/>
</dbReference>
<dbReference type="Pfam" id="PF00271">
    <property type="entry name" value="Helicase_C"/>
    <property type="match status" value="1"/>
</dbReference>
<dbReference type="SUPFAM" id="SSF52540">
    <property type="entry name" value="P-loop containing nucleoside triphosphate hydrolases"/>
    <property type="match status" value="1"/>
</dbReference>
<dbReference type="NCBIfam" id="TIGR01970">
    <property type="entry name" value="DEAH_box_HrpB"/>
    <property type="match status" value="1"/>
</dbReference>
<dbReference type="CDD" id="cd18791">
    <property type="entry name" value="SF2_C_RHA"/>
    <property type="match status" value="1"/>
</dbReference>
<evidence type="ECO:0000256" key="1">
    <source>
        <dbReference type="ARBA" id="ARBA00022741"/>
    </source>
</evidence>
<organism evidence="8 9">
    <name type="scientific">Catenovulum maritimum</name>
    <dbReference type="NCBI Taxonomy" id="1513271"/>
    <lineage>
        <taxon>Bacteria</taxon>
        <taxon>Pseudomonadati</taxon>
        <taxon>Pseudomonadota</taxon>
        <taxon>Gammaproteobacteria</taxon>
        <taxon>Alteromonadales</taxon>
        <taxon>Alteromonadaceae</taxon>
        <taxon>Catenovulum</taxon>
    </lineage>
</organism>
<dbReference type="InterPro" id="IPR011545">
    <property type="entry name" value="DEAD/DEAH_box_helicase_dom"/>
</dbReference>
<sequence length="825" mass="93287">MMPILLPVEAVFTEIHQAINAHPSVILQAPPGAGKSTWLPLALLAQGKWHGKLILLEPRRVAARNIAHYLSQQLDEKIGQTIGLRMRGETRVSSQTKLEVVTEGVLTRILQSDPELSDYHLVLFDEFHERSLQSDLAFVLAKQVQAALRDDLKLLIMSATLDLASLNRTLPDAPVIKSEGRNFPIEVFYRPYKTNNNDWFGFENHIIKVIKESLVNSGDILVFLAGSGEINRLEKQLKQTELNKFAIHTLHGQLSLKQQQQALQADQQGKRKIVLATNIAETSLTIENVSIVIDTGLHKKVKYDNVSEFSQLITEQISQDSAVQRMGRAGRTHAGICYRLWPEESQSRLRKHYPAEIEQADLSQLCFEVYLWGETNVLDLDWPTPPSDNQIRLANEKLARLKLIDLSPSQQKITELGLQLQAKGADLIAGIILNVKPDLALAHLFAAWLQENRQVNTWQLNQSLVELCKSNNPIKQAAEKSLQREISAASIEQQFDDLYQVIVPLFIHRVAKKLGNQNDKVSYLMACGSAVDLYAADSLNPPEWILVIDASMSNKSPNATIRSAFELDWQMLEAIIQPYLQKRTQVDYQANQLSFYQQTSLLKLPLNKVKLSQAPSQQEKTQAWLALINKQGIELFNHADAIKLFIYRWNLAAEVNSDFASISFSYLIETAETWLSLYLADINSVKQLANLDIAALWLQQKDYALQQTLASLLPTKYEMPDGRVVKIDYSHESGPKLSCFMQSFYGLTEHPSIANGRVKLTCELLSPAKRPIQTTQDLINFWSGSYDIVKKEMKGRYPKHYWPDDPLVAEAGTKTKRQRSQTNDN</sequence>
<keyword evidence="4" id="KW-0067">ATP-binding</keyword>
<dbReference type="Pfam" id="PF08482">
    <property type="entry name" value="HrpB_C"/>
    <property type="match status" value="1"/>
</dbReference>
<dbReference type="PROSITE" id="PS51192">
    <property type="entry name" value="HELICASE_ATP_BIND_1"/>
    <property type="match status" value="1"/>
</dbReference>
<dbReference type="PATRIC" id="fig|1513271.3.peg.3585"/>
<evidence type="ECO:0000259" key="7">
    <source>
        <dbReference type="PROSITE" id="PS51194"/>
    </source>
</evidence>
<dbReference type="CDD" id="cd17990">
    <property type="entry name" value="DEXHc_HrpB"/>
    <property type="match status" value="1"/>
</dbReference>
<dbReference type="FunFam" id="3.40.50.300:FF:002125">
    <property type="entry name" value="ATP-dependent helicase HrpB"/>
    <property type="match status" value="1"/>
</dbReference>
<keyword evidence="2" id="KW-0378">Hydrolase</keyword>
<dbReference type="PANTHER" id="PTHR43519">
    <property type="entry name" value="ATP-DEPENDENT RNA HELICASE HRPB"/>
    <property type="match status" value="1"/>
</dbReference>
<keyword evidence="3" id="KW-0347">Helicase</keyword>
<evidence type="ECO:0000313" key="9">
    <source>
        <dbReference type="Proteomes" id="UP000037600"/>
    </source>
</evidence>
<evidence type="ECO:0000313" key="8">
    <source>
        <dbReference type="EMBL" id="KMT63866.1"/>
    </source>
</evidence>
<dbReference type="GO" id="GO:0003676">
    <property type="term" value="F:nucleic acid binding"/>
    <property type="evidence" value="ECO:0007669"/>
    <property type="project" value="InterPro"/>
</dbReference>
<accession>A0A0J8JHG1</accession>
<dbReference type="STRING" id="1513271.XM47_17490"/>
<proteinExistence type="predicted"/>
<dbReference type="OrthoDB" id="9805617at2"/>
<evidence type="ECO:0000259" key="6">
    <source>
        <dbReference type="PROSITE" id="PS51192"/>
    </source>
</evidence>
<dbReference type="SMART" id="SM00487">
    <property type="entry name" value="DEXDc"/>
    <property type="match status" value="1"/>
</dbReference>
<dbReference type="InterPro" id="IPR014001">
    <property type="entry name" value="Helicase_ATP-bd"/>
</dbReference>
<evidence type="ECO:0000256" key="3">
    <source>
        <dbReference type="ARBA" id="ARBA00022806"/>
    </source>
</evidence>
<evidence type="ECO:0008006" key="10">
    <source>
        <dbReference type="Google" id="ProtNLM"/>
    </source>
</evidence>
<dbReference type="GO" id="GO:0016787">
    <property type="term" value="F:hydrolase activity"/>
    <property type="evidence" value="ECO:0007669"/>
    <property type="project" value="UniProtKB-KW"/>
</dbReference>
<feature type="domain" description="Helicase C-terminal" evidence="7">
    <location>
        <begin position="201"/>
        <end position="373"/>
    </location>
</feature>
<dbReference type="SMART" id="SM00490">
    <property type="entry name" value="HELICc"/>
    <property type="match status" value="1"/>
</dbReference>
<comment type="caution">
    <text evidence="8">The sequence shown here is derived from an EMBL/GenBank/DDBJ whole genome shotgun (WGS) entry which is preliminary data.</text>
</comment>
<dbReference type="GO" id="GO:0005524">
    <property type="term" value="F:ATP binding"/>
    <property type="evidence" value="ECO:0007669"/>
    <property type="project" value="UniProtKB-KW"/>
</dbReference>
<dbReference type="InterPro" id="IPR013689">
    <property type="entry name" value="RNA_helicase_ATP-dep_HrpB_C"/>
</dbReference>
<name>A0A0J8JHG1_9ALTE</name>
<feature type="domain" description="Helicase ATP-binding" evidence="6">
    <location>
        <begin position="16"/>
        <end position="179"/>
    </location>
</feature>
<gene>
    <name evidence="8" type="ORF">XM47_17490</name>
</gene>
<dbReference type="Pfam" id="PF00270">
    <property type="entry name" value="DEAD"/>
    <property type="match status" value="1"/>
</dbReference>
<dbReference type="Proteomes" id="UP000037600">
    <property type="component" value="Unassembled WGS sequence"/>
</dbReference>
<keyword evidence="9" id="KW-1185">Reference proteome</keyword>
<evidence type="ECO:0000256" key="4">
    <source>
        <dbReference type="ARBA" id="ARBA00022840"/>
    </source>
</evidence>
<dbReference type="InterPro" id="IPR049614">
    <property type="entry name" value="HrpB_DEXH"/>
</dbReference>
<reference evidence="8 9" key="1">
    <citation type="submission" date="2015-04" db="EMBL/GenBank/DDBJ databases">
        <title>Draft Genome Sequence of the Novel Agar-Digesting Marine Bacterium Q1.</title>
        <authorList>
            <person name="Li Y."/>
            <person name="Li D."/>
            <person name="Chen G."/>
            <person name="Du Z."/>
        </authorList>
    </citation>
    <scope>NUCLEOTIDE SEQUENCE [LARGE SCALE GENOMIC DNA]</scope>
    <source>
        <strain evidence="8 9">Q1</strain>
    </source>
</reference>
<dbReference type="Gene3D" id="3.40.50.300">
    <property type="entry name" value="P-loop containing nucleotide triphosphate hydrolases"/>
    <property type="match status" value="2"/>
</dbReference>
<feature type="region of interest" description="Disordered" evidence="5">
    <location>
        <begin position="803"/>
        <end position="825"/>
    </location>
</feature>
<evidence type="ECO:0000256" key="5">
    <source>
        <dbReference type="SAM" id="MobiDB-lite"/>
    </source>
</evidence>
<keyword evidence="1" id="KW-0547">Nucleotide-binding</keyword>
<protein>
    <recommendedName>
        <fullName evidence="10">ATP-dependent helicase HrpB</fullName>
    </recommendedName>
</protein>
<evidence type="ECO:0000256" key="2">
    <source>
        <dbReference type="ARBA" id="ARBA00022801"/>
    </source>
</evidence>
<dbReference type="InterPro" id="IPR001650">
    <property type="entry name" value="Helicase_C-like"/>
</dbReference>
<dbReference type="InterPro" id="IPR027417">
    <property type="entry name" value="P-loop_NTPase"/>
</dbReference>
<dbReference type="InterPro" id="IPR010225">
    <property type="entry name" value="HrpB"/>
</dbReference>
<dbReference type="PROSITE" id="PS51194">
    <property type="entry name" value="HELICASE_CTER"/>
    <property type="match status" value="1"/>
</dbReference>
<dbReference type="PIRSF" id="PIRSF005496">
    <property type="entry name" value="ATP_hel_hrpB"/>
    <property type="match status" value="1"/>
</dbReference>
<dbReference type="AlphaFoldDB" id="A0A0J8JHG1"/>
<dbReference type="GO" id="GO:0004386">
    <property type="term" value="F:helicase activity"/>
    <property type="evidence" value="ECO:0007669"/>
    <property type="project" value="UniProtKB-KW"/>
</dbReference>